<gene>
    <name evidence="1" type="ORF">GWO12_07290</name>
</gene>
<sequence length="385" mass="42652">MDLLNRAELRELIDERDVPSISLYLPTHRTGVETKQDPIRFKNVLRQAGERLVDSGLRSSEAEELLAPAHSLLDDDDFWQHQGDGLAVFISTETFRHYRLPYEFNELVVLTDRFHIKPLLSLFTVDGRFYVLALSQNEVRLLQGTHHRVGPVNLDSLPKSLRDALGAEEREKQLQFHTANRAGGAIFHGHGGGGADESVHKKALLRYFKVIDNGLQELLADESAPLVLAGVDYLLPIYREANSYAKVMEEGIVGNPEPLSDQELHDRAWSILEPHFARKLERAAAQFHELLGTGRATDELDAIVPAAHNGRIASLFVAVGVQRWGTYDPSGQDLMVHDEPEPGDQDLLDLAAVQTLAHGGDVFAVKPDEIPDGGSGGSLAAIFRY</sequence>
<name>A0AAE4Z702_9BACT</name>
<reference evidence="1 2" key="1">
    <citation type="submission" date="2020-01" db="EMBL/GenBank/DDBJ databases">
        <title>Genomes assembled from Gulf of Kutch pelagic sediment metagenomes.</title>
        <authorList>
            <person name="Chandrashekar M."/>
            <person name="Mahajan M.S."/>
            <person name="Dave K.J."/>
            <person name="Vatsa P."/>
            <person name="Nathani N.M."/>
        </authorList>
    </citation>
    <scope>NUCLEOTIDE SEQUENCE [LARGE SCALE GENOMIC DNA]</scope>
    <source>
        <strain evidence="1">KS3-K002</strain>
    </source>
</reference>
<accession>A0AAE4Z702</accession>
<dbReference type="EMBL" id="JAACAK010000049">
    <property type="protein sequence ID" value="NIR74904.1"/>
    <property type="molecule type" value="Genomic_DNA"/>
</dbReference>
<evidence type="ECO:0000313" key="1">
    <source>
        <dbReference type="EMBL" id="NIR74904.1"/>
    </source>
</evidence>
<dbReference type="Proteomes" id="UP000702544">
    <property type="component" value="Unassembled WGS sequence"/>
</dbReference>
<protein>
    <submittedName>
        <fullName evidence="1">Uncharacterized protein</fullName>
    </submittedName>
</protein>
<dbReference type="InterPro" id="IPR040837">
    <property type="entry name" value="Bact_RF_family7"/>
</dbReference>
<proteinExistence type="predicted"/>
<evidence type="ECO:0000313" key="2">
    <source>
        <dbReference type="Proteomes" id="UP000702544"/>
    </source>
</evidence>
<comment type="caution">
    <text evidence="1">The sequence shown here is derived from an EMBL/GenBank/DDBJ whole genome shotgun (WGS) entry which is preliminary data.</text>
</comment>
<organism evidence="1 2">
    <name type="scientific">Candidatus Kutchimonas denitrificans</name>
    <dbReference type="NCBI Taxonomy" id="3056748"/>
    <lineage>
        <taxon>Bacteria</taxon>
        <taxon>Pseudomonadati</taxon>
        <taxon>Gemmatimonadota</taxon>
        <taxon>Gemmatimonadia</taxon>
        <taxon>Candidatus Palauibacterales</taxon>
        <taxon>Candidatus Palauibacteraceae</taxon>
        <taxon>Candidatus Kutchimonas</taxon>
    </lineage>
</organism>
<dbReference type="Pfam" id="PF18849">
    <property type="entry name" value="baeRF_family7"/>
    <property type="match status" value="1"/>
</dbReference>
<dbReference type="AlphaFoldDB" id="A0AAE4Z702"/>